<dbReference type="GO" id="GO:0006508">
    <property type="term" value="P:proteolysis"/>
    <property type="evidence" value="ECO:0007669"/>
    <property type="project" value="UniProtKB-KW"/>
</dbReference>
<feature type="domain" description="Peptidase M50" evidence="12">
    <location>
        <begin position="10"/>
        <end position="350"/>
    </location>
</feature>
<gene>
    <name evidence="13" type="ORF">E5982_04320</name>
</gene>
<evidence type="ECO:0000256" key="4">
    <source>
        <dbReference type="ARBA" id="ARBA00022670"/>
    </source>
</evidence>
<feature type="transmembrane region" description="Helical" evidence="11">
    <location>
        <begin position="239"/>
        <end position="260"/>
    </location>
</feature>
<keyword evidence="10 11" id="KW-0472">Membrane</keyword>
<dbReference type="GO" id="GO:0004222">
    <property type="term" value="F:metalloendopeptidase activity"/>
    <property type="evidence" value="ECO:0007669"/>
    <property type="project" value="InterPro"/>
</dbReference>
<reference evidence="13 14" key="1">
    <citation type="submission" date="2019-04" db="EMBL/GenBank/DDBJ databases">
        <title>Microbes associate with the intestines of laboratory mice.</title>
        <authorList>
            <person name="Navarre W."/>
            <person name="Wong E."/>
            <person name="Huang K.C."/>
            <person name="Tropini C."/>
            <person name="Ng K."/>
            <person name="Yu B."/>
        </authorList>
    </citation>
    <scope>NUCLEOTIDE SEQUENCE [LARGE SCALE GENOMIC DNA]</scope>
    <source>
        <strain evidence="13 14">NM48_B13</strain>
    </source>
</reference>
<name>A0A4T9T8T4_9ACTN</name>
<comment type="similarity">
    <text evidence="3">Belongs to the peptidase M50B family.</text>
</comment>
<dbReference type="OrthoDB" id="9782003at2"/>
<keyword evidence="7" id="KW-0862">Zinc</keyword>
<dbReference type="EMBL" id="SSTM01000002">
    <property type="protein sequence ID" value="TJW11434.1"/>
    <property type="molecule type" value="Genomic_DNA"/>
</dbReference>
<dbReference type="InterPro" id="IPR004387">
    <property type="entry name" value="Pept_M50_Zn"/>
</dbReference>
<protein>
    <submittedName>
        <fullName evidence="13">Site-2 protease family protein</fullName>
    </submittedName>
</protein>
<evidence type="ECO:0000259" key="12">
    <source>
        <dbReference type="Pfam" id="PF02163"/>
    </source>
</evidence>
<evidence type="ECO:0000256" key="9">
    <source>
        <dbReference type="ARBA" id="ARBA00023049"/>
    </source>
</evidence>
<dbReference type="CDD" id="cd06163">
    <property type="entry name" value="S2P-M50_PDZ_RseP-like"/>
    <property type="match status" value="1"/>
</dbReference>
<sequence>MGLLLAIVGGILILCFLVFIHEGGHYLASRLCGVRVTEFMIGLPGPHIGFKHGETKYGATCIPLGGYARVCGMEPGEMQPHLKEVLASVHRRGTANMEEVAADCGITDDEAYNALEELVEWGSVAAPTKKDKYNTYRAMEVRPTKRQLKKAAAAGAPEPQAWDLGQARPVDDAEQLFQHEYRQQYRSLPFWKRAVILVAGVFMNLLFAMLAFVVIYSIIGFDYQVPSTGEMLHITIPPLDAITAGFTYIGMVVQMILGLFNPQTAAETVSNSTSVVGIVAMSKTFFEQGLVDTLFFAAAISVSLGIMNLLPIPPLDGGKLAVEAVQKVSRRMVSPKVQTGLSMAGMALFVGFFLIMLNQDIQRLITGYWS</sequence>
<keyword evidence="14" id="KW-1185">Reference proteome</keyword>
<keyword evidence="9" id="KW-0482">Metalloprotease</keyword>
<organism evidence="13 14">
    <name type="scientific">Parvibacter caecicola</name>
    <dbReference type="NCBI Taxonomy" id="747645"/>
    <lineage>
        <taxon>Bacteria</taxon>
        <taxon>Bacillati</taxon>
        <taxon>Actinomycetota</taxon>
        <taxon>Coriobacteriia</taxon>
        <taxon>Coriobacteriales</taxon>
        <taxon>Coriobacteriaceae</taxon>
        <taxon>Parvibacter</taxon>
    </lineage>
</organism>
<evidence type="ECO:0000256" key="7">
    <source>
        <dbReference type="ARBA" id="ARBA00022833"/>
    </source>
</evidence>
<accession>A0A4T9T8T4</accession>
<feature type="transmembrane region" description="Helical" evidence="11">
    <location>
        <begin position="337"/>
        <end position="357"/>
    </location>
</feature>
<evidence type="ECO:0000256" key="1">
    <source>
        <dbReference type="ARBA" id="ARBA00001947"/>
    </source>
</evidence>
<evidence type="ECO:0000256" key="8">
    <source>
        <dbReference type="ARBA" id="ARBA00022989"/>
    </source>
</evidence>
<feature type="transmembrane region" description="Helical" evidence="11">
    <location>
        <begin position="290"/>
        <end position="310"/>
    </location>
</feature>
<comment type="caution">
    <text evidence="13">The sequence shown here is derived from an EMBL/GenBank/DDBJ whole genome shotgun (WGS) entry which is preliminary data.</text>
</comment>
<dbReference type="PANTHER" id="PTHR42837:SF2">
    <property type="entry name" value="MEMBRANE METALLOPROTEASE ARASP2, CHLOROPLASTIC-RELATED"/>
    <property type="match status" value="1"/>
</dbReference>
<comment type="cofactor">
    <cofactor evidence="1">
        <name>Zn(2+)</name>
        <dbReference type="ChEBI" id="CHEBI:29105"/>
    </cofactor>
</comment>
<dbReference type="GO" id="GO:0016020">
    <property type="term" value="C:membrane"/>
    <property type="evidence" value="ECO:0007669"/>
    <property type="project" value="UniProtKB-SubCell"/>
</dbReference>
<evidence type="ECO:0000256" key="11">
    <source>
        <dbReference type="SAM" id="Phobius"/>
    </source>
</evidence>
<evidence type="ECO:0000256" key="5">
    <source>
        <dbReference type="ARBA" id="ARBA00022692"/>
    </source>
</evidence>
<evidence type="ECO:0000256" key="10">
    <source>
        <dbReference type="ARBA" id="ARBA00023136"/>
    </source>
</evidence>
<dbReference type="Proteomes" id="UP000309454">
    <property type="component" value="Unassembled WGS sequence"/>
</dbReference>
<evidence type="ECO:0000256" key="3">
    <source>
        <dbReference type="ARBA" id="ARBA00007931"/>
    </source>
</evidence>
<dbReference type="PANTHER" id="PTHR42837">
    <property type="entry name" value="REGULATOR OF SIGMA-E PROTEASE RSEP"/>
    <property type="match status" value="1"/>
</dbReference>
<comment type="subcellular location">
    <subcellularLocation>
        <location evidence="2">Membrane</location>
        <topology evidence="2">Multi-pass membrane protein</topology>
    </subcellularLocation>
</comment>
<dbReference type="Pfam" id="PF02163">
    <property type="entry name" value="Peptidase_M50"/>
    <property type="match status" value="1"/>
</dbReference>
<evidence type="ECO:0000313" key="14">
    <source>
        <dbReference type="Proteomes" id="UP000309454"/>
    </source>
</evidence>
<evidence type="ECO:0000256" key="6">
    <source>
        <dbReference type="ARBA" id="ARBA00022801"/>
    </source>
</evidence>
<proteinExistence type="inferred from homology"/>
<feature type="transmembrane region" description="Helical" evidence="11">
    <location>
        <begin position="194"/>
        <end position="219"/>
    </location>
</feature>
<evidence type="ECO:0000313" key="13">
    <source>
        <dbReference type="EMBL" id="TJW11434.1"/>
    </source>
</evidence>
<keyword evidence="5 11" id="KW-0812">Transmembrane</keyword>
<dbReference type="RefSeq" id="WP_136845578.1">
    <property type="nucleotide sequence ID" value="NZ_SSTM01000002.1"/>
</dbReference>
<feature type="transmembrane region" description="Helical" evidence="11">
    <location>
        <begin position="6"/>
        <end position="28"/>
    </location>
</feature>
<keyword evidence="4 13" id="KW-0645">Protease</keyword>
<keyword evidence="6" id="KW-0378">Hydrolase</keyword>
<evidence type="ECO:0000256" key="2">
    <source>
        <dbReference type="ARBA" id="ARBA00004141"/>
    </source>
</evidence>
<keyword evidence="8 11" id="KW-1133">Transmembrane helix</keyword>
<dbReference type="AlphaFoldDB" id="A0A4T9T8T4"/>
<dbReference type="InterPro" id="IPR008915">
    <property type="entry name" value="Peptidase_M50"/>
</dbReference>